<dbReference type="PANTHER" id="PTHR36966">
    <property type="entry name" value="REP-ASSOCIATED TYROSINE TRANSPOSASE"/>
    <property type="match status" value="1"/>
</dbReference>
<dbReference type="InterPro" id="IPR002686">
    <property type="entry name" value="Transposase_17"/>
</dbReference>
<reference evidence="2 3" key="1">
    <citation type="submission" date="2018-12" db="EMBL/GenBank/DDBJ databases">
        <authorList>
            <person name="Feng G."/>
            <person name="Zhu H."/>
        </authorList>
    </citation>
    <scope>NUCLEOTIDE SEQUENCE [LARGE SCALE GENOMIC DNA]</scope>
    <source>
        <strain evidence="2 3">LMG 26000</strain>
    </source>
</reference>
<protein>
    <recommendedName>
        <fullName evidence="1">Transposase IS200-like domain-containing protein</fullName>
    </recommendedName>
</protein>
<dbReference type="SUPFAM" id="SSF143422">
    <property type="entry name" value="Transposase IS200-like"/>
    <property type="match status" value="1"/>
</dbReference>
<proteinExistence type="predicted"/>
<dbReference type="InterPro" id="IPR036515">
    <property type="entry name" value="Transposase_17_sf"/>
</dbReference>
<organism evidence="2 3">
    <name type="scientific">Hymenobacter perfusus</name>
    <dbReference type="NCBI Taxonomy" id="1236770"/>
    <lineage>
        <taxon>Bacteria</taxon>
        <taxon>Pseudomonadati</taxon>
        <taxon>Bacteroidota</taxon>
        <taxon>Cytophagia</taxon>
        <taxon>Cytophagales</taxon>
        <taxon>Hymenobacteraceae</taxon>
        <taxon>Hymenobacter</taxon>
    </lineage>
</organism>
<dbReference type="Proteomes" id="UP000270291">
    <property type="component" value="Unassembled WGS sequence"/>
</dbReference>
<name>A0A428K3F6_9BACT</name>
<dbReference type="SMART" id="SM01321">
    <property type="entry name" value="Y1_Tnp"/>
    <property type="match status" value="1"/>
</dbReference>
<dbReference type="Gene3D" id="3.30.70.1290">
    <property type="entry name" value="Transposase IS200-like"/>
    <property type="match status" value="1"/>
</dbReference>
<evidence type="ECO:0000313" key="2">
    <source>
        <dbReference type="EMBL" id="RSK40931.1"/>
    </source>
</evidence>
<dbReference type="OrthoDB" id="9794403at2"/>
<dbReference type="GO" id="GO:0043565">
    <property type="term" value="F:sequence-specific DNA binding"/>
    <property type="evidence" value="ECO:0007669"/>
    <property type="project" value="TreeGrafter"/>
</dbReference>
<dbReference type="InterPro" id="IPR052715">
    <property type="entry name" value="RAYT_transposase"/>
</dbReference>
<evidence type="ECO:0000259" key="1">
    <source>
        <dbReference type="SMART" id="SM01321"/>
    </source>
</evidence>
<feature type="domain" description="Transposase IS200-like" evidence="1">
    <location>
        <begin position="23"/>
        <end position="166"/>
    </location>
</feature>
<dbReference type="PANTHER" id="PTHR36966:SF1">
    <property type="entry name" value="REP-ASSOCIATED TYROSINE TRANSPOSASE"/>
    <property type="match status" value="1"/>
</dbReference>
<keyword evidence="3" id="KW-1185">Reference proteome</keyword>
<dbReference type="GO" id="GO:0006313">
    <property type="term" value="P:DNA transposition"/>
    <property type="evidence" value="ECO:0007669"/>
    <property type="project" value="InterPro"/>
</dbReference>
<dbReference type="AlphaFoldDB" id="A0A428K3F6"/>
<dbReference type="EMBL" id="RWIU01000007">
    <property type="protein sequence ID" value="RSK40931.1"/>
    <property type="molecule type" value="Genomic_DNA"/>
</dbReference>
<sequence>MDSGLYQDKYRIASTRWQGYDYSQNGAYFITICTQSRRRYFGEIQAGQAVGAEAVLALTPLAERALACWQEIPDHFAFAVPDAFVVMPNHVHGIIFFHKPDTNTEVPATFGPQSQNLAAVVRGFKVGVKARATRTGVEFMWQQGYFDRVIRNEVELQKAREYIRNNPSQWSADHDKADGLFR</sequence>
<dbReference type="RefSeq" id="WP_125440033.1">
    <property type="nucleotide sequence ID" value="NZ_RWIU01000007.1"/>
</dbReference>
<comment type="caution">
    <text evidence="2">The sequence shown here is derived from an EMBL/GenBank/DDBJ whole genome shotgun (WGS) entry which is preliminary data.</text>
</comment>
<accession>A0A428K3F6</accession>
<gene>
    <name evidence="2" type="ORF">EI293_18500</name>
</gene>
<dbReference type="GO" id="GO:0004803">
    <property type="term" value="F:transposase activity"/>
    <property type="evidence" value="ECO:0007669"/>
    <property type="project" value="InterPro"/>
</dbReference>
<evidence type="ECO:0000313" key="3">
    <source>
        <dbReference type="Proteomes" id="UP000270291"/>
    </source>
</evidence>